<proteinExistence type="predicted"/>
<accession>A0A6J7QR73</accession>
<dbReference type="AlphaFoldDB" id="A0A6J7QR73"/>
<organism evidence="2">
    <name type="scientific">freshwater metagenome</name>
    <dbReference type="NCBI Taxonomy" id="449393"/>
    <lineage>
        <taxon>unclassified sequences</taxon>
        <taxon>metagenomes</taxon>
        <taxon>ecological metagenomes</taxon>
    </lineage>
</organism>
<name>A0A6J7QR73_9ZZZZ</name>
<feature type="region of interest" description="Disordered" evidence="1">
    <location>
        <begin position="1"/>
        <end position="23"/>
    </location>
</feature>
<sequence length="84" mass="8907">MDGQWGNAGPLARPGDWTEGEDERLRATSLVGPVAEVAGRIAEYAEAAGGDLDFIARSYLPGVGRAEQRRALEALARVGDLLAR</sequence>
<dbReference type="EMBL" id="CAFBOZ010000278">
    <property type="protein sequence ID" value="CAB5020260.1"/>
    <property type="molecule type" value="Genomic_DNA"/>
</dbReference>
<dbReference type="InterPro" id="IPR036661">
    <property type="entry name" value="Luciferase-like_sf"/>
</dbReference>
<dbReference type="SUPFAM" id="SSF51679">
    <property type="entry name" value="Bacterial luciferase-like"/>
    <property type="match status" value="1"/>
</dbReference>
<dbReference type="GO" id="GO:0016705">
    <property type="term" value="F:oxidoreductase activity, acting on paired donors, with incorporation or reduction of molecular oxygen"/>
    <property type="evidence" value="ECO:0007669"/>
    <property type="project" value="InterPro"/>
</dbReference>
<evidence type="ECO:0000313" key="2">
    <source>
        <dbReference type="EMBL" id="CAB5020260.1"/>
    </source>
</evidence>
<protein>
    <submittedName>
        <fullName evidence="2">Unannotated protein</fullName>
    </submittedName>
</protein>
<reference evidence="2" key="1">
    <citation type="submission" date="2020-05" db="EMBL/GenBank/DDBJ databases">
        <authorList>
            <person name="Chiriac C."/>
            <person name="Salcher M."/>
            <person name="Ghai R."/>
            <person name="Kavagutti S V."/>
        </authorList>
    </citation>
    <scope>NUCLEOTIDE SEQUENCE</scope>
</reference>
<evidence type="ECO:0000256" key="1">
    <source>
        <dbReference type="SAM" id="MobiDB-lite"/>
    </source>
</evidence>
<gene>
    <name evidence="2" type="ORF">UFOPK3992_01669</name>
</gene>